<comment type="subcellular location">
    <subcellularLocation>
        <location evidence="2">Cytoplasm</location>
    </subcellularLocation>
    <subcellularLocation>
        <location evidence="1">Nucleus</location>
    </subcellularLocation>
</comment>
<evidence type="ECO:0000256" key="6">
    <source>
        <dbReference type="ARBA" id="ARBA00023242"/>
    </source>
</evidence>
<evidence type="ECO:0000256" key="9">
    <source>
        <dbReference type="SAM" id="MobiDB-lite"/>
    </source>
</evidence>
<comment type="function">
    <text evidence="8">Involved in both the assembly of spliceosomal snRNPs and the methylation of Sm proteins. Chaperone that regulates the assembly of spliceosomal U1, U2, U4 and U5 small nuclear ribonucleoproteins (snRNPs), the building blocks of the spliceosome, and thereby plays an important role in the splicing of cellular pre-mRNAs. Most spliceosomal snRNPs contain a common set of Sm proteins SNRPB, SNRPD1, SNRPD2, SNRPD3, SNRPE, SNRPF and SNRPG that assemble in a heptameric protein ring on the Sm site of the small nuclear RNA to form the core snRNP (Sm core). In the cytosol, the Sm proteins SNRPD1, SNRPD2, SNRPE, SNRPF and SNRPG are trapped in an inactive 6S pICln-Sm complex by the chaperone CLNS1A that controls the assembly of the core snRNP. Dissociation by the SMN complex of CLNS1A from the trapped Sm proteins and their transfer to an SMN-Sm complex triggers the assembly of core snRNPs and their transport to the nucleus.</text>
</comment>
<gene>
    <name evidence="11" type="primary">LOC115828339</name>
</gene>
<evidence type="ECO:0000256" key="2">
    <source>
        <dbReference type="ARBA" id="ARBA00004496"/>
    </source>
</evidence>
<dbReference type="GO" id="GO:0006821">
    <property type="term" value="P:chloride transport"/>
    <property type="evidence" value="ECO:0007669"/>
    <property type="project" value="InterPro"/>
</dbReference>
<keyword evidence="10" id="KW-1185">Reference proteome</keyword>
<dbReference type="InterPro" id="IPR039924">
    <property type="entry name" value="ICln/Lot5/Saf5"/>
</dbReference>
<feature type="compositionally biased region" description="Acidic residues" evidence="9">
    <location>
        <begin position="91"/>
        <end position="116"/>
    </location>
</feature>
<feature type="region of interest" description="Disordered" evidence="9">
    <location>
        <begin position="147"/>
        <end position="246"/>
    </location>
</feature>
<proteinExistence type="inferred from homology"/>
<dbReference type="InterPro" id="IPR003521">
    <property type="entry name" value="ICln"/>
</dbReference>
<dbReference type="Proteomes" id="UP000504632">
    <property type="component" value="Chromosome 15"/>
</dbReference>
<dbReference type="InterPro" id="IPR011993">
    <property type="entry name" value="PH-like_dom_sf"/>
</dbReference>
<dbReference type="Gene3D" id="2.30.29.30">
    <property type="entry name" value="Pleckstrin-homology domain (PH domain)/Phosphotyrosine-binding domain (PTB)"/>
    <property type="match status" value="1"/>
</dbReference>
<dbReference type="RefSeq" id="XP_030648159.1">
    <property type="nucleotide sequence ID" value="XM_030792299.1"/>
</dbReference>
<dbReference type="GO" id="GO:0005829">
    <property type="term" value="C:cytosol"/>
    <property type="evidence" value="ECO:0007669"/>
    <property type="project" value="InterPro"/>
</dbReference>
<keyword evidence="5" id="KW-0963">Cytoplasm</keyword>
<dbReference type="Pfam" id="PF03517">
    <property type="entry name" value="Voldacs"/>
    <property type="match status" value="1"/>
</dbReference>
<dbReference type="GO" id="GO:0005681">
    <property type="term" value="C:spliceosomal complex"/>
    <property type="evidence" value="ECO:0007669"/>
    <property type="project" value="TreeGrafter"/>
</dbReference>
<dbReference type="PANTHER" id="PTHR21399">
    <property type="entry name" value="CHLORIDE CONDUCTANCE REGULATORY PROTEIN ICLN"/>
    <property type="match status" value="1"/>
</dbReference>
<evidence type="ECO:0000256" key="3">
    <source>
        <dbReference type="ARBA" id="ARBA00007054"/>
    </source>
</evidence>
<accession>A0A6J2WV82</accession>
<evidence type="ECO:0000256" key="7">
    <source>
        <dbReference type="ARBA" id="ARBA00033090"/>
    </source>
</evidence>
<dbReference type="GO" id="GO:0045292">
    <property type="term" value="P:mRNA cis splicing, via spliceosome"/>
    <property type="evidence" value="ECO:0007669"/>
    <property type="project" value="TreeGrafter"/>
</dbReference>
<protein>
    <recommendedName>
        <fullName evidence="4">Methylosome subunit pICln</fullName>
    </recommendedName>
    <alternativeName>
        <fullName evidence="7">Chloride conductance regulatory protein ICln</fullName>
    </alternativeName>
</protein>
<organism evidence="10 11">
    <name type="scientific">Chanos chanos</name>
    <name type="common">Milkfish</name>
    <name type="synonym">Mugil chanos</name>
    <dbReference type="NCBI Taxonomy" id="29144"/>
    <lineage>
        <taxon>Eukaryota</taxon>
        <taxon>Metazoa</taxon>
        <taxon>Chordata</taxon>
        <taxon>Craniata</taxon>
        <taxon>Vertebrata</taxon>
        <taxon>Euteleostomi</taxon>
        <taxon>Actinopterygii</taxon>
        <taxon>Neopterygii</taxon>
        <taxon>Teleostei</taxon>
        <taxon>Ostariophysi</taxon>
        <taxon>Gonorynchiformes</taxon>
        <taxon>Chanidae</taxon>
        <taxon>Chanos</taxon>
    </lineage>
</organism>
<reference evidence="11" key="1">
    <citation type="submission" date="2025-08" db="UniProtKB">
        <authorList>
            <consortium name="RefSeq"/>
        </authorList>
    </citation>
    <scope>IDENTIFICATION</scope>
</reference>
<dbReference type="GO" id="GO:0006884">
    <property type="term" value="P:cell volume homeostasis"/>
    <property type="evidence" value="ECO:0007669"/>
    <property type="project" value="InterPro"/>
</dbReference>
<dbReference type="GeneID" id="115828339"/>
<feature type="region of interest" description="Disordered" evidence="9">
    <location>
        <begin position="84"/>
        <end position="126"/>
    </location>
</feature>
<dbReference type="OrthoDB" id="19714at2759"/>
<sequence>MVFLQTVSPPSEGVRHEQAETTAVLDGKGLGSGTLCVAETRVSWFDGSGFGFDLEYPSISLHAISRDLSSYPKEHLYVVVSSRRKDFEKEEDKEEGEDETSSDEEEEEDDDDDGDDGSGPITEIRFVPNDKASLETLFSAILECQALHPDPDDSDSDFDGDEYDVEEAEQGRIDLPTLYSFEKGLSQLAVESPAPQERAGGSLPQSGSPPHARTDDSGSCSTGELRTDACVRGVPGQSEEADIDHW</sequence>
<evidence type="ECO:0000313" key="11">
    <source>
        <dbReference type="RefSeq" id="XP_030648159.1"/>
    </source>
</evidence>
<evidence type="ECO:0000256" key="5">
    <source>
        <dbReference type="ARBA" id="ARBA00022490"/>
    </source>
</evidence>
<dbReference type="AlphaFoldDB" id="A0A6J2WV82"/>
<dbReference type="GO" id="GO:0034709">
    <property type="term" value="C:methylosome"/>
    <property type="evidence" value="ECO:0007669"/>
    <property type="project" value="InterPro"/>
</dbReference>
<comment type="similarity">
    <text evidence="3">Belongs to the pICln (TC 1.A.47) family.</text>
</comment>
<dbReference type="PRINTS" id="PR01348">
    <property type="entry name" value="ICLNCHANNEL"/>
</dbReference>
<dbReference type="GO" id="GO:0000387">
    <property type="term" value="P:spliceosomal snRNP assembly"/>
    <property type="evidence" value="ECO:0007669"/>
    <property type="project" value="InterPro"/>
</dbReference>
<evidence type="ECO:0000256" key="1">
    <source>
        <dbReference type="ARBA" id="ARBA00004123"/>
    </source>
</evidence>
<name>A0A6J2WV82_CHACN</name>
<dbReference type="GO" id="GO:0034715">
    <property type="term" value="C:pICln-Sm protein complex"/>
    <property type="evidence" value="ECO:0007669"/>
    <property type="project" value="InterPro"/>
</dbReference>
<dbReference type="GO" id="GO:0005886">
    <property type="term" value="C:plasma membrane"/>
    <property type="evidence" value="ECO:0007669"/>
    <property type="project" value="InterPro"/>
</dbReference>
<evidence type="ECO:0000313" key="10">
    <source>
        <dbReference type="Proteomes" id="UP000504632"/>
    </source>
</evidence>
<evidence type="ECO:0000256" key="4">
    <source>
        <dbReference type="ARBA" id="ARBA00015653"/>
    </source>
</evidence>
<keyword evidence="6" id="KW-0539">Nucleus</keyword>
<dbReference type="InParanoid" id="A0A6J2WV82"/>
<evidence type="ECO:0000256" key="8">
    <source>
        <dbReference type="ARBA" id="ARBA00045890"/>
    </source>
</evidence>
<dbReference type="PANTHER" id="PTHR21399:SF0">
    <property type="entry name" value="METHYLOSOME SUBUNIT PICLN"/>
    <property type="match status" value="1"/>
</dbReference>
<feature type="compositionally biased region" description="Acidic residues" evidence="9">
    <location>
        <begin position="152"/>
        <end position="168"/>
    </location>
</feature>